<reference evidence="2" key="1">
    <citation type="submission" date="2010-05" db="EMBL/GenBank/DDBJ databases">
        <title>The Genome Sequence of Magnaporthe poae strain ATCC 64411.</title>
        <authorList>
            <consortium name="The Broad Institute Genome Sequencing Platform"/>
            <consortium name="Broad Institute Genome Sequencing Center for Infectious Disease"/>
            <person name="Ma L.-J."/>
            <person name="Dead R."/>
            <person name="Young S."/>
            <person name="Zeng Q."/>
            <person name="Koehrsen M."/>
            <person name="Alvarado L."/>
            <person name="Berlin A."/>
            <person name="Chapman S.B."/>
            <person name="Chen Z."/>
            <person name="Freedman E."/>
            <person name="Gellesch M."/>
            <person name="Goldberg J."/>
            <person name="Griggs A."/>
            <person name="Gujja S."/>
            <person name="Heilman E.R."/>
            <person name="Heiman D."/>
            <person name="Hepburn T."/>
            <person name="Howarth C."/>
            <person name="Jen D."/>
            <person name="Larson L."/>
            <person name="Mehta T."/>
            <person name="Neiman D."/>
            <person name="Pearson M."/>
            <person name="Roberts A."/>
            <person name="Saif S."/>
            <person name="Shea T."/>
            <person name="Shenoy N."/>
            <person name="Sisk P."/>
            <person name="Stolte C."/>
            <person name="Sykes S."/>
            <person name="Walk T."/>
            <person name="White J."/>
            <person name="Yandava C."/>
            <person name="Haas B."/>
            <person name="Nusbaum C."/>
            <person name="Birren B."/>
        </authorList>
    </citation>
    <scope>NUCLEOTIDE SEQUENCE</scope>
    <source>
        <strain evidence="2">ATCC 64411</strain>
    </source>
</reference>
<dbReference type="Proteomes" id="UP000011715">
    <property type="component" value="Unassembled WGS sequence"/>
</dbReference>
<evidence type="ECO:0000256" key="1">
    <source>
        <dbReference type="SAM" id="MobiDB-lite"/>
    </source>
</evidence>
<gene>
    <name evidence="2" type="ORF">MAPG_11562</name>
</gene>
<dbReference type="EnsemblFungi" id="MAPG_11562T0">
    <property type="protein sequence ID" value="MAPG_11562T0"/>
    <property type="gene ID" value="MAPG_11562"/>
</dbReference>
<reference evidence="4" key="2">
    <citation type="submission" date="2010-05" db="EMBL/GenBank/DDBJ databases">
        <title>The genome sequence of Magnaporthe poae strain ATCC 64411.</title>
        <authorList>
            <person name="Ma L.-J."/>
            <person name="Dead R."/>
            <person name="Young S."/>
            <person name="Zeng Q."/>
            <person name="Koehrsen M."/>
            <person name="Alvarado L."/>
            <person name="Berlin A."/>
            <person name="Chapman S.B."/>
            <person name="Chen Z."/>
            <person name="Freedman E."/>
            <person name="Gellesch M."/>
            <person name="Goldberg J."/>
            <person name="Griggs A."/>
            <person name="Gujja S."/>
            <person name="Heilman E.R."/>
            <person name="Heiman D."/>
            <person name="Hepburn T."/>
            <person name="Howarth C."/>
            <person name="Jen D."/>
            <person name="Larson L."/>
            <person name="Mehta T."/>
            <person name="Neiman D."/>
            <person name="Pearson M."/>
            <person name="Roberts A."/>
            <person name="Saif S."/>
            <person name="Shea T."/>
            <person name="Shenoy N."/>
            <person name="Sisk P."/>
            <person name="Stolte C."/>
            <person name="Sykes S."/>
            <person name="Walk T."/>
            <person name="White J."/>
            <person name="Yandava C."/>
            <person name="Haas B."/>
            <person name="Nusbaum C."/>
            <person name="Birren B."/>
        </authorList>
    </citation>
    <scope>NUCLEOTIDE SEQUENCE [LARGE SCALE GENOMIC DNA]</scope>
    <source>
        <strain evidence="4">ATCC 64411 / 73-15</strain>
    </source>
</reference>
<evidence type="ECO:0000313" key="4">
    <source>
        <dbReference type="Proteomes" id="UP000011715"/>
    </source>
</evidence>
<reference evidence="3" key="5">
    <citation type="submission" date="2015-06" db="UniProtKB">
        <authorList>
            <consortium name="EnsemblFungi"/>
        </authorList>
    </citation>
    <scope>IDENTIFICATION</scope>
    <source>
        <strain evidence="3">ATCC 64411</strain>
    </source>
</reference>
<protein>
    <submittedName>
        <fullName evidence="2 3">Uncharacterized protein</fullName>
    </submittedName>
</protein>
<dbReference type="eggNOG" id="ENOG502RAQ9">
    <property type="taxonomic scope" value="Eukaryota"/>
</dbReference>
<keyword evidence="4" id="KW-1185">Reference proteome</keyword>
<dbReference type="EMBL" id="ADBL01002847">
    <property type="status" value="NOT_ANNOTATED_CDS"/>
    <property type="molecule type" value="Genomic_DNA"/>
</dbReference>
<proteinExistence type="predicted"/>
<dbReference type="OrthoDB" id="10491853at2759"/>
<sequence length="199" mass="20849">MPTGLPKDFPGQPAQGGPPSVRDAVVMVKTLKQEVHQELVVIKTFSAGSAGKLEGDIEAKLEAKVVAITTRVDEAKTKIQTLLASVKPEQLGESDREELLSMLSELKDMVEEIEACIVALAQVLTAKLMSVLLPKLAALKESLGLLIAPAIQTAFAICALVKGDASGVPAKIAFVSNALQNGLAKSMSPVLALVGKTQL</sequence>
<evidence type="ECO:0000313" key="2">
    <source>
        <dbReference type="EMBL" id="KLU92617.1"/>
    </source>
</evidence>
<evidence type="ECO:0000313" key="3">
    <source>
        <dbReference type="EnsemblFungi" id="MAPG_11562T0"/>
    </source>
</evidence>
<name>A0A0C4EFL1_MAGP6</name>
<reference evidence="3" key="4">
    <citation type="journal article" date="2015" name="G3 (Bethesda)">
        <title>Genome sequences of three phytopathogenic species of the Magnaporthaceae family of fungi.</title>
        <authorList>
            <person name="Okagaki L.H."/>
            <person name="Nunes C.C."/>
            <person name="Sailsbery J."/>
            <person name="Clay B."/>
            <person name="Brown D."/>
            <person name="John T."/>
            <person name="Oh Y."/>
            <person name="Young N."/>
            <person name="Fitzgerald M."/>
            <person name="Haas B.J."/>
            <person name="Zeng Q."/>
            <person name="Young S."/>
            <person name="Adiconis X."/>
            <person name="Fan L."/>
            <person name="Levin J.Z."/>
            <person name="Mitchell T.K."/>
            <person name="Okubara P.A."/>
            <person name="Farman M.L."/>
            <person name="Kohn L.M."/>
            <person name="Birren B."/>
            <person name="Ma L.-J."/>
            <person name="Dean R.A."/>
        </authorList>
    </citation>
    <scope>NUCLEOTIDE SEQUENCE</scope>
    <source>
        <strain evidence="3">ATCC 64411 / 73-15</strain>
    </source>
</reference>
<organism evidence="3 4">
    <name type="scientific">Magnaporthiopsis poae (strain ATCC 64411 / 73-15)</name>
    <name type="common">Kentucky bluegrass fungus</name>
    <name type="synonym">Magnaporthe poae</name>
    <dbReference type="NCBI Taxonomy" id="644358"/>
    <lineage>
        <taxon>Eukaryota</taxon>
        <taxon>Fungi</taxon>
        <taxon>Dikarya</taxon>
        <taxon>Ascomycota</taxon>
        <taxon>Pezizomycotina</taxon>
        <taxon>Sordariomycetes</taxon>
        <taxon>Sordariomycetidae</taxon>
        <taxon>Magnaporthales</taxon>
        <taxon>Magnaporthaceae</taxon>
        <taxon>Magnaporthiopsis</taxon>
    </lineage>
</organism>
<feature type="region of interest" description="Disordered" evidence="1">
    <location>
        <begin position="1"/>
        <end position="20"/>
    </location>
</feature>
<dbReference type="AlphaFoldDB" id="A0A0C4EFL1"/>
<reference evidence="2" key="3">
    <citation type="submission" date="2011-03" db="EMBL/GenBank/DDBJ databases">
        <title>Annotation of Magnaporthe poae ATCC 64411.</title>
        <authorList>
            <person name="Ma L.-J."/>
            <person name="Dead R."/>
            <person name="Young S.K."/>
            <person name="Zeng Q."/>
            <person name="Gargeya S."/>
            <person name="Fitzgerald M."/>
            <person name="Haas B."/>
            <person name="Abouelleil A."/>
            <person name="Alvarado L."/>
            <person name="Arachchi H.M."/>
            <person name="Berlin A."/>
            <person name="Brown A."/>
            <person name="Chapman S.B."/>
            <person name="Chen Z."/>
            <person name="Dunbar C."/>
            <person name="Freedman E."/>
            <person name="Gearin G."/>
            <person name="Gellesch M."/>
            <person name="Goldberg J."/>
            <person name="Griggs A."/>
            <person name="Gujja S."/>
            <person name="Heiman D."/>
            <person name="Howarth C."/>
            <person name="Larson L."/>
            <person name="Lui A."/>
            <person name="MacDonald P.J.P."/>
            <person name="Mehta T."/>
            <person name="Montmayeur A."/>
            <person name="Murphy C."/>
            <person name="Neiman D."/>
            <person name="Pearson M."/>
            <person name="Priest M."/>
            <person name="Roberts A."/>
            <person name="Saif S."/>
            <person name="Shea T."/>
            <person name="Shenoy N."/>
            <person name="Sisk P."/>
            <person name="Stolte C."/>
            <person name="Sykes S."/>
            <person name="Yandava C."/>
            <person name="Wortman J."/>
            <person name="Nusbaum C."/>
            <person name="Birren B."/>
        </authorList>
    </citation>
    <scope>NUCLEOTIDE SEQUENCE</scope>
    <source>
        <strain evidence="2">ATCC 64411</strain>
    </source>
</reference>
<dbReference type="EMBL" id="GL876982">
    <property type="protein sequence ID" value="KLU92617.1"/>
    <property type="molecule type" value="Genomic_DNA"/>
</dbReference>
<accession>A0A0C4EFL1</accession>
<dbReference type="VEuPathDB" id="FungiDB:MAPG_11562"/>